<dbReference type="OrthoDB" id="5174895at2"/>
<dbReference type="PROSITE" id="PS50928">
    <property type="entry name" value="ABC_TM1"/>
    <property type="match status" value="1"/>
</dbReference>
<dbReference type="EMBL" id="QRDZ01000006">
    <property type="protein sequence ID" value="RED84325.1"/>
    <property type="molecule type" value="Genomic_DNA"/>
</dbReference>
<feature type="transmembrane region" description="Helical" evidence="7">
    <location>
        <begin position="74"/>
        <end position="96"/>
    </location>
</feature>
<comment type="subcellular location">
    <subcellularLocation>
        <location evidence="1 7">Cell membrane</location>
        <topology evidence="1 7">Multi-pass membrane protein</topology>
    </subcellularLocation>
</comment>
<feature type="domain" description="ABC transmembrane type-1" evidence="8">
    <location>
        <begin position="70"/>
        <end position="296"/>
    </location>
</feature>
<protein>
    <submittedName>
        <fullName evidence="9">Raffinose/stachyose/melibiose transport system permease protein</fullName>
    </submittedName>
</protein>
<dbReference type="Gene3D" id="1.10.3720.10">
    <property type="entry name" value="MetI-like"/>
    <property type="match status" value="1"/>
</dbReference>
<keyword evidence="4 7" id="KW-0812">Transmembrane</keyword>
<name>A0A3D9KE13_9BACL</name>
<reference evidence="9 10" key="1">
    <citation type="submission" date="2018-07" db="EMBL/GenBank/DDBJ databases">
        <title>Genomic Encyclopedia of Type Strains, Phase III (KMG-III): the genomes of soil and plant-associated and newly described type strains.</title>
        <authorList>
            <person name="Whitman W."/>
        </authorList>
    </citation>
    <scope>NUCLEOTIDE SEQUENCE [LARGE SCALE GENOMIC DNA]</scope>
    <source>
        <strain evidence="9 10">CECT 7287</strain>
    </source>
</reference>
<dbReference type="Pfam" id="PF00528">
    <property type="entry name" value="BPD_transp_1"/>
    <property type="match status" value="1"/>
</dbReference>
<dbReference type="GO" id="GO:0005886">
    <property type="term" value="C:plasma membrane"/>
    <property type="evidence" value="ECO:0007669"/>
    <property type="project" value="UniProtKB-SubCell"/>
</dbReference>
<gene>
    <name evidence="9" type="ORF">DFP98_106199</name>
</gene>
<keyword evidence="2 7" id="KW-0813">Transport</keyword>
<dbReference type="Proteomes" id="UP000256977">
    <property type="component" value="Unassembled WGS sequence"/>
</dbReference>
<proteinExistence type="inferred from homology"/>
<evidence type="ECO:0000256" key="5">
    <source>
        <dbReference type="ARBA" id="ARBA00022989"/>
    </source>
</evidence>
<dbReference type="PANTHER" id="PTHR43227">
    <property type="entry name" value="BLL4140 PROTEIN"/>
    <property type="match status" value="1"/>
</dbReference>
<dbReference type="SUPFAM" id="SSF161098">
    <property type="entry name" value="MetI-like"/>
    <property type="match status" value="1"/>
</dbReference>
<feature type="transmembrane region" description="Helical" evidence="7">
    <location>
        <begin position="9"/>
        <end position="29"/>
    </location>
</feature>
<evidence type="ECO:0000259" key="8">
    <source>
        <dbReference type="PROSITE" id="PS50928"/>
    </source>
</evidence>
<keyword evidence="10" id="KW-1185">Reference proteome</keyword>
<dbReference type="PANTHER" id="PTHR43227:SF11">
    <property type="entry name" value="BLL4140 PROTEIN"/>
    <property type="match status" value="1"/>
</dbReference>
<feature type="transmembrane region" description="Helical" evidence="7">
    <location>
        <begin position="221"/>
        <end position="244"/>
    </location>
</feature>
<dbReference type="GO" id="GO:0055085">
    <property type="term" value="P:transmembrane transport"/>
    <property type="evidence" value="ECO:0007669"/>
    <property type="project" value="InterPro"/>
</dbReference>
<dbReference type="InterPro" id="IPR050809">
    <property type="entry name" value="UgpAE/MalFG_permease"/>
</dbReference>
<evidence type="ECO:0000256" key="7">
    <source>
        <dbReference type="RuleBase" id="RU363032"/>
    </source>
</evidence>
<evidence type="ECO:0000256" key="2">
    <source>
        <dbReference type="ARBA" id="ARBA00022448"/>
    </source>
</evidence>
<evidence type="ECO:0000313" key="10">
    <source>
        <dbReference type="Proteomes" id="UP000256977"/>
    </source>
</evidence>
<dbReference type="CDD" id="cd06261">
    <property type="entry name" value="TM_PBP2"/>
    <property type="match status" value="1"/>
</dbReference>
<evidence type="ECO:0000313" key="9">
    <source>
        <dbReference type="EMBL" id="RED84325.1"/>
    </source>
</evidence>
<evidence type="ECO:0000256" key="1">
    <source>
        <dbReference type="ARBA" id="ARBA00004651"/>
    </source>
</evidence>
<dbReference type="AlphaFoldDB" id="A0A3D9KE13"/>
<dbReference type="RefSeq" id="WP_116060475.1">
    <property type="nucleotide sequence ID" value="NZ_QRDZ01000006.1"/>
</dbReference>
<comment type="caution">
    <text evidence="9">The sequence shown here is derived from an EMBL/GenBank/DDBJ whole genome shotgun (WGS) entry which is preliminary data.</text>
</comment>
<evidence type="ECO:0000256" key="4">
    <source>
        <dbReference type="ARBA" id="ARBA00022692"/>
    </source>
</evidence>
<feature type="transmembrane region" description="Helical" evidence="7">
    <location>
        <begin position="279"/>
        <end position="301"/>
    </location>
</feature>
<dbReference type="InterPro" id="IPR035906">
    <property type="entry name" value="MetI-like_sf"/>
</dbReference>
<keyword evidence="5 7" id="KW-1133">Transmembrane helix</keyword>
<comment type="similarity">
    <text evidence="7">Belongs to the binding-protein-dependent transport system permease family.</text>
</comment>
<accession>A0A3D9KE13</accession>
<feature type="transmembrane region" description="Helical" evidence="7">
    <location>
        <begin position="157"/>
        <end position="180"/>
    </location>
</feature>
<evidence type="ECO:0000256" key="6">
    <source>
        <dbReference type="ARBA" id="ARBA00023136"/>
    </source>
</evidence>
<organism evidence="9 10">
    <name type="scientific">Cohnella phaseoli</name>
    <dbReference type="NCBI Taxonomy" id="456490"/>
    <lineage>
        <taxon>Bacteria</taxon>
        <taxon>Bacillati</taxon>
        <taxon>Bacillota</taxon>
        <taxon>Bacilli</taxon>
        <taxon>Bacillales</taxon>
        <taxon>Paenibacillaceae</taxon>
        <taxon>Cohnella</taxon>
    </lineage>
</organism>
<keyword evidence="6 7" id="KW-0472">Membrane</keyword>
<evidence type="ECO:0000256" key="3">
    <source>
        <dbReference type="ARBA" id="ARBA00022475"/>
    </source>
</evidence>
<dbReference type="InterPro" id="IPR000515">
    <property type="entry name" value="MetI-like"/>
</dbReference>
<keyword evidence="3" id="KW-1003">Cell membrane</keyword>
<feature type="transmembrane region" description="Helical" evidence="7">
    <location>
        <begin position="108"/>
        <end position="128"/>
    </location>
</feature>
<sequence length="308" mass="34569">MTWIKKRPFLWFILPGFALYSLFTVYPIFSAFQISLNQWDGIGPKTFVGFANYAELFGNKELFAQLTGAFRHSVILFLLNTFAVLPGQLYMAYLLYSKIKGHRFFQAMIFSPQFIATPVIVFMGTLIFDGNIGVFNKLLEAIGLGEWTRPWIGLPEFGIYIVWIMVAWSGIGVGMIFFLGAMKMIPVEMMEAALLEGASYWRRFFSIVLPQIKTTVLNMLILTYIFAMTMFDFSFILGGVSGGINRSVDVMALFFYRIAFGDNSAVGGTMNVNAMGMGTTIACVMFAVIFVVAVVQVILTYRRTEDGA</sequence>